<evidence type="ECO:0000313" key="1">
    <source>
        <dbReference type="EMBL" id="QUI21939.1"/>
    </source>
</evidence>
<gene>
    <name evidence="1" type="ORF">HZI73_06315</name>
</gene>
<evidence type="ECO:0000313" key="2">
    <source>
        <dbReference type="Proteomes" id="UP000683246"/>
    </source>
</evidence>
<accession>A0A8J8MHW9</accession>
<dbReference type="InterPro" id="IPR024747">
    <property type="entry name" value="Pyridox_Oxase-rel"/>
</dbReference>
<dbReference type="Gene3D" id="2.30.110.10">
    <property type="entry name" value="Electron Transport, Fmn-binding Protein, Chain A"/>
    <property type="match status" value="1"/>
</dbReference>
<proteinExistence type="predicted"/>
<dbReference type="EMBL" id="CP058649">
    <property type="protein sequence ID" value="QUI21939.1"/>
    <property type="molecule type" value="Genomic_DNA"/>
</dbReference>
<keyword evidence="2" id="KW-1185">Reference proteome</keyword>
<dbReference type="Proteomes" id="UP000683246">
    <property type="component" value="Chromosome"/>
</dbReference>
<sequence length="152" mass="17522">MFRKMRRAKRELPKEACMEILKKGEYGVLSTVGDEGYPYGVPMNYVYHQSCIYLHCAYEGHKIDNISDHANVSFCVVTAYDTIEEKISTEYESVILFGQAKTVHEEEEKKDALMALMQRFFPAVKDTGIDEAWQKTNVLKIDIEHITGKFNN</sequence>
<dbReference type="AlphaFoldDB" id="A0A8J8MHW9"/>
<dbReference type="PANTHER" id="PTHR34071">
    <property type="entry name" value="5-NITROIMIDAZOLE ANTIBIOTICS RESISTANCE PROTEIN, NIMA-FAMILY-RELATED PROTEIN-RELATED"/>
    <property type="match status" value="1"/>
</dbReference>
<dbReference type="InterPro" id="IPR012349">
    <property type="entry name" value="Split_barrel_FMN-bd"/>
</dbReference>
<reference evidence="1" key="1">
    <citation type="submission" date="2020-07" db="EMBL/GenBank/DDBJ databases">
        <title>Vallitalea pronyensis genome.</title>
        <authorList>
            <person name="Postec A."/>
        </authorList>
    </citation>
    <scope>NUCLEOTIDE SEQUENCE</scope>
    <source>
        <strain evidence="1">FatNI3</strain>
    </source>
</reference>
<organism evidence="1 2">
    <name type="scientific">Vallitalea pronyensis</name>
    <dbReference type="NCBI Taxonomy" id="1348613"/>
    <lineage>
        <taxon>Bacteria</taxon>
        <taxon>Bacillati</taxon>
        <taxon>Bacillota</taxon>
        <taxon>Clostridia</taxon>
        <taxon>Lachnospirales</taxon>
        <taxon>Vallitaleaceae</taxon>
        <taxon>Vallitalea</taxon>
    </lineage>
</organism>
<dbReference type="Pfam" id="PF12900">
    <property type="entry name" value="Pyridox_ox_2"/>
    <property type="match status" value="1"/>
</dbReference>
<dbReference type="RefSeq" id="WP_212697410.1">
    <property type="nucleotide sequence ID" value="NZ_CP058649.1"/>
</dbReference>
<dbReference type="PANTHER" id="PTHR34071:SF2">
    <property type="entry name" value="FLAVIN-NUCLEOTIDE-BINDING PROTEIN"/>
    <property type="match status" value="1"/>
</dbReference>
<protein>
    <submittedName>
        <fullName evidence="1">Pyridoxamine 5'-phosphate oxidase family protein</fullName>
    </submittedName>
</protein>
<dbReference type="KEGG" id="vpy:HZI73_06315"/>
<name>A0A8J8MHW9_9FIRM</name>
<dbReference type="SUPFAM" id="SSF50475">
    <property type="entry name" value="FMN-binding split barrel"/>
    <property type="match status" value="1"/>
</dbReference>